<gene>
    <name evidence="3" type="ORF">MS3_00010344</name>
    <name evidence="4" type="ORF">MS3_10062</name>
</gene>
<evidence type="ECO:0000256" key="1">
    <source>
        <dbReference type="SAM" id="Phobius"/>
    </source>
</evidence>
<dbReference type="AlphaFoldDB" id="A0A095B2X2"/>
<evidence type="ECO:0000259" key="2">
    <source>
        <dbReference type="Pfam" id="PF07699"/>
    </source>
</evidence>
<dbReference type="RefSeq" id="XP_012801310.1">
    <property type="nucleotide sequence ID" value="XM_012945856.3"/>
</dbReference>
<keyword evidence="1" id="KW-0812">Transmembrane</keyword>
<accession>A0A095B2X2</accession>
<reference evidence="3" key="2">
    <citation type="journal article" date="2019" name="Gigascience">
        <title>High-quality Schistosoma haematobium genome achieved by single-molecule and long-range sequencing.</title>
        <authorList>
            <person name="Stroehlein A.J."/>
            <person name="Korhonen P.K."/>
            <person name="Chong T.M."/>
            <person name="Lim Y.L."/>
            <person name="Chan K.G."/>
            <person name="Webster B."/>
            <person name="Rollinson D."/>
            <person name="Brindley P.J."/>
            <person name="Gasser R.B."/>
            <person name="Young N.D."/>
        </authorList>
    </citation>
    <scope>NUCLEOTIDE SEQUENCE</scope>
</reference>
<dbReference type="SUPFAM" id="SSF57184">
    <property type="entry name" value="Growth factor receptor domain"/>
    <property type="match status" value="1"/>
</dbReference>
<proteinExistence type="predicted"/>
<dbReference type="GeneID" id="24597211"/>
<dbReference type="KEGG" id="shx:MS3_00010344"/>
<reference evidence="3" key="3">
    <citation type="submission" date="2021-06" db="EMBL/GenBank/DDBJ databases">
        <title>Chromosome-level genome assembly for S. haematobium.</title>
        <authorList>
            <person name="Stroehlein A.J."/>
        </authorList>
    </citation>
    <scope>NUCLEOTIDE SEQUENCE</scope>
</reference>
<keyword evidence="1" id="KW-0472">Membrane</keyword>
<dbReference type="CTD" id="24597211"/>
<evidence type="ECO:0000313" key="3">
    <source>
        <dbReference type="EMBL" id="KAH9590589.1"/>
    </source>
</evidence>
<organism evidence="4">
    <name type="scientific">Schistosoma haematobium</name>
    <name type="common">Blood fluke</name>
    <dbReference type="NCBI Taxonomy" id="6185"/>
    <lineage>
        <taxon>Eukaryota</taxon>
        <taxon>Metazoa</taxon>
        <taxon>Spiralia</taxon>
        <taxon>Lophotrochozoa</taxon>
        <taxon>Platyhelminthes</taxon>
        <taxon>Trematoda</taxon>
        <taxon>Digenea</taxon>
        <taxon>Strigeidida</taxon>
        <taxon>Schistosomatoidea</taxon>
        <taxon>Schistosomatidae</taxon>
        <taxon>Schistosoma</taxon>
    </lineage>
</organism>
<keyword evidence="1" id="KW-1133">Transmembrane helix</keyword>
<protein>
    <recommendedName>
        <fullName evidence="2">Tyrosine-protein kinase ephrin type A/B receptor-like domain-containing protein</fullName>
    </recommendedName>
</protein>
<reference evidence="4" key="1">
    <citation type="journal article" date="2012" name="Nat. Genet.">
        <title>Whole-genome sequence of Schistosoma haematobium.</title>
        <authorList>
            <person name="Young N.D."/>
            <person name="Jex A.R."/>
            <person name="Li B."/>
            <person name="Liu S."/>
            <person name="Yang L."/>
            <person name="Xiong Z."/>
            <person name="Li Y."/>
            <person name="Cantacessi C."/>
            <person name="Hall R.S."/>
            <person name="Xu X."/>
            <person name="Chen F."/>
            <person name="Wu X."/>
            <person name="Zerlotini A."/>
            <person name="Oliveira G."/>
            <person name="Hofmann A."/>
            <person name="Zhang G."/>
            <person name="Fang X."/>
            <person name="Kang Y."/>
            <person name="Campbell B.E."/>
            <person name="Loukas A."/>
            <person name="Ranganathan S."/>
            <person name="Rollinson D."/>
            <person name="Rinaldi G."/>
            <person name="Brindley P.J."/>
            <person name="Yang H."/>
            <person name="Wang J."/>
            <person name="Wang J."/>
            <person name="Gasser R.B."/>
        </authorList>
    </citation>
    <scope>NUCLEOTIDE SEQUENCE [LARGE SCALE GENOMIC DNA]</scope>
</reference>
<evidence type="ECO:0000313" key="4">
    <source>
        <dbReference type="EMBL" id="KGB41536.1"/>
    </source>
</evidence>
<name>A0A095B2X2_SCHHA</name>
<evidence type="ECO:0000313" key="5">
    <source>
        <dbReference type="Proteomes" id="UP000471633"/>
    </source>
</evidence>
<dbReference type="EMBL" id="KL251943">
    <property type="protein sequence ID" value="KGB41536.1"/>
    <property type="molecule type" value="Genomic_DNA"/>
</dbReference>
<dbReference type="InterPro" id="IPR009030">
    <property type="entry name" value="Growth_fac_rcpt_cys_sf"/>
</dbReference>
<reference evidence="3" key="4">
    <citation type="journal article" date="2022" name="PLoS Pathog.">
        <title>Chromosome-level genome of Schistosoma haematobium underpins genome-wide explorations of molecular variation.</title>
        <authorList>
            <person name="Stroehlein A.J."/>
            <person name="Korhonen P.K."/>
            <person name="Lee V.V."/>
            <person name="Ralph S.A."/>
            <person name="Mentink-Kane M."/>
            <person name="You H."/>
            <person name="McManus D.P."/>
            <person name="Tchuente L.T."/>
            <person name="Stothard J.R."/>
            <person name="Kaur P."/>
            <person name="Dudchenko O."/>
            <person name="Aiden E.L."/>
            <person name="Yang B."/>
            <person name="Yang H."/>
            <person name="Emery A.M."/>
            <person name="Webster B.L."/>
            <person name="Brindley P.J."/>
            <person name="Rollinson D."/>
            <person name="Chang B.C.H."/>
            <person name="Gasser R.B."/>
            <person name="Young N.D."/>
        </authorList>
    </citation>
    <scope>NUCLEOTIDE SEQUENCE</scope>
</reference>
<dbReference type="Gene3D" id="2.10.50.10">
    <property type="entry name" value="Tumor Necrosis Factor Receptor, subunit A, domain 2"/>
    <property type="match status" value="1"/>
</dbReference>
<feature type="domain" description="Tyrosine-protein kinase ephrin type A/B receptor-like" evidence="2">
    <location>
        <begin position="375"/>
        <end position="417"/>
    </location>
</feature>
<dbReference type="EMBL" id="AMPZ03000002">
    <property type="protein sequence ID" value="KAH9590589.1"/>
    <property type="molecule type" value="Genomic_DNA"/>
</dbReference>
<dbReference type="Pfam" id="PF07699">
    <property type="entry name" value="Ephrin_rec_like"/>
    <property type="match status" value="1"/>
</dbReference>
<sequence>MKLSEIYLFHILLSGVKFFNAHQVSTHTLWIPSGKILYLPCWLKQIQEGNINDWLEGNRQLKERSLPNTITVWFNRGGEVIHVGEVLTIYLPLTGVSEVPVVQNALKNEGIPGVEMNLEPKYSETLAGIKQLLFTHEMEIVTCAAIRSTPIIGVENKWAFFQRDSTIVRQAQFAFHVYTPPIIVWSYALEALSKDLVTEKNLTQTLTNIKHWCKSKVNIAEYKLSPCQDIVVQVMPLTSLKKPTDSLPVELPKSKFTEISILIELSHEPIFFLLSPAGSLFNYIHATLKAEMDELIKRSVIKDSLFTREIATRIRVVCPPGSQTYQPPPLFKSITPSEYDESLFKNSSAYPLTKWSLVCHPCPPGYAPQTPYAFNGCHLCPKGYYSGETNYPSSGGCLQCPTGFTTDNIGAKSVRECHVDGGAISRLIIGIFINLWKEFEQFLIDNSRKEFTTRAGEQIQENYWVSKKKIGLSVWIFLSLYILTALWLSSIAVYRMHLYIKLRRMYQAQLRLLLKSALVGQINVVLRTKQQIRTSNNVT</sequence>
<dbReference type="InterPro" id="IPR011641">
    <property type="entry name" value="Tyr-kin_ephrin_A/B_rcpt-like"/>
</dbReference>
<keyword evidence="5" id="KW-1185">Reference proteome</keyword>
<feature type="transmembrane region" description="Helical" evidence="1">
    <location>
        <begin position="472"/>
        <end position="494"/>
    </location>
</feature>
<dbReference type="SMART" id="SM01411">
    <property type="entry name" value="Ephrin_rec_like"/>
    <property type="match status" value="1"/>
</dbReference>
<dbReference type="Proteomes" id="UP000471633">
    <property type="component" value="Unassembled WGS sequence"/>
</dbReference>